<evidence type="ECO:0000256" key="9">
    <source>
        <dbReference type="ARBA" id="ARBA00022691"/>
    </source>
</evidence>
<dbReference type="Proteomes" id="UP000514720">
    <property type="component" value="Chromosome"/>
</dbReference>
<dbReference type="InterPro" id="IPR029026">
    <property type="entry name" value="tRNA_m1G_MTases_N"/>
</dbReference>
<dbReference type="InterPro" id="IPR015947">
    <property type="entry name" value="PUA-like_sf"/>
</dbReference>
<protein>
    <recommendedName>
        <fullName evidence="4 12">Ribosomal RNA small subunit methyltransferase E</fullName>
        <ecNumber evidence="3 12">2.1.1.193</ecNumber>
    </recommendedName>
</protein>
<dbReference type="AlphaFoldDB" id="A0A7L7KTH4"/>
<dbReference type="InterPro" id="IPR046886">
    <property type="entry name" value="RsmE_MTase_dom"/>
</dbReference>
<evidence type="ECO:0000313" key="14">
    <source>
        <dbReference type="EMBL" id="QMS85915.1"/>
    </source>
</evidence>
<dbReference type="InterPro" id="IPR006700">
    <property type="entry name" value="RsmE"/>
</dbReference>
<dbReference type="PANTHER" id="PTHR30027">
    <property type="entry name" value="RIBOSOMAL RNA SMALL SUBUNIT METHYLTRANSFERASE E"/>
    <property type="match status" value="1"/>
</dbReference>
<gene>
    <name evidence="14" type="ORF">G4Z02_09195</name>
</gene>
<dbReference type="GO" id="GO:0005737">
    <property type="term" value="C:cytoplasm"/>
    <property type="evidence" value="ECO:0007669"/>
    <property type="project" value="UniProtKB-SubCell"/>
</dbReference>
<name>A0A7L7KTH4_9MOLU</name>
<dbReference type="EMBL" id="CP048914">
    <property type="protein sequence ID" value="QMS85915.1"/>
    <property type="molecule type" value="Genomic_DNA"/>
</dbReference>
<dbReference type="SUPFAM" id="SSF75217">
    <property type="entry name" value="alpha/beta knot"/>
    <property type="match status" value="1"/>
</dbReference>
<dbReference type="PANTHER" id="PTHR30027:SF3">
    <property type="entry name" value="16S RRNA (URACIL(1498)-N(3))-METHYLTRANSFERASE"/>
    <property type="match status" value="1"/>
</dbReference>
<evidence type="ECO:0000259" key="13">
    <source>
        <dbReference type="Pfam" id="PF04452"/>
    </source>
</evidence>
<accession>A0A7L7KTH4</accession>
<dbReference type="CDD" id="cd18084">
    <property type="entry name" value="RsmE-like"/>
    <property type="match status" value="1"/>
</dbReference>
<feature type="domain" description="Ribosomal RNA small subunit methyltransferase E methyltransferase" evidence="13">
    <location>
        <begin position="71"/>
        <end position="235"/>
    </location>
</feature>
<evidence type="ECO:0000256" key="3">
    <source>
        <dbReference type="ARBA" id="ARBA00012328"/>
    </source>
</evidence>
<evidence type="ECO:0000256" key="8">
    <source>
        <dbReference type="ARBA" id="ARBA00022679"/>
    </source>
</evidence>
<dbReference type="NCBIfam" id="TIGR00046">
    <property type="entry name" value="RsmE family RNA methyltransferase"/>
    <property type="match status" value="1"/>
</dbReference>
<comment type="function">
    <text evidence="10 12">Specifically methylates the N3 position of the uracil ring of uridine 1498 (m3U1498) in 16S rRNA. Acts on the fully assembled 30S ribosomal subunit.</text>
</comment>
<evidence type="ECO:0000256" key="4">
    <source>
        <dbReference type="ARBA" id="ARBA00013673"/>
    </source>
</evidence>
<keyword evidence="8 12" id="KW-0808">Transferase</keyword>
<dbReference type="Pfam" id="PF04452">
    <property type="entry name" value="Methyltrans_RNA"/>
    <property type="match status" value="1"/>
</dbReference>
<organism evidence="14 15">
    <name type="scientific">Candidatus Xianfuyuplasma coldseepsis</name>
    <dbReference type="NCBI Taxonomy" id="2782163"/>
    <lineage>
        <taxon>Bacteria</taxon>
        <taxon>Bacillati</taxon>
        <taxon>Mycoplasmatota</taxon>
        <taxon>Mollicutes</taxon>
        <taxon>Candidatus Izemoplasmatales</taxon>
        <taxon>Candidatus Izemoplasmataceae</taxon>
        <taxon>Candidatus Xianfuyuplasma</taxon>
    </lineage>
</organism>
<dbReference type="RefSeq" id="WP_258877727.1">
    <property type="nucleotide sequence ID" value="NZ_CP048914.1"/>
</dbReference>
<comment type="catalytic activity">
    <reaction evidence="11 12">
        <text>uridine(1498) in 16S rRNA + S-adenosyl-L-methionine = N(3)-methyluridine(1498) in 16S rRNA + S-adenosyl-L-homocysteine + H(+)</text>
        <dbReference type="Rhea" id="RHEA:42920"/>
        <dbReference type="Rhea" id="RHEA-COMP:10283"/>
        <dbReference type="Rhea" id="RHEA-COMP:10284"/>
        <dbReference type="ChEBI" id="CHEBI:15378"/>
        <dbReference type="ChEBI" id="CHEBI:57856"/>
        <dbReference type="ChEBI" id="CHEBI:59789"/>
        <dbReference type="ChEBI" id="CHEBI:65315"/>
        <dbReference type="ChEBI" id="CHEBI:74502"/>
        <dbReference type="EC" id="2.1.1.193"/>
    </reaction>
</comment>
<evidence type="ECO:0000313" key="15">
    <source>
        <dbReference type="Proteomes" id="UP000514720"/>
    </source>
</evidence>
<dbReference type="SUPFAM" id="SSF88697">
    <property type="entry name" value="PUA domain-like"/>
    <property type="match status" value="1"/>
</dbReference>
<proteinExistence type="inferred from homology"/>
<comment type="subcellular location">
    <subcellularLocation>
        <location evidence="1 12">Cytoplasm</location>
    </subcellularLocation>
</comment>
<evidence type="ECO:0000256" key="1">
    <source>
        <dbReference type="ARBA" id="ARBA00004496"/>
    </source>
</evidence>
<keyword evidence="7 12" id="KW-0489">Methyltransferase</keyword>
<evidence type="ECO:0000256" key="5">
    <source>
        <dbReference type="ARBA" id="ARBA00022490"/>
    </source>
</evidence>
<dbReference type="EC" id="2.1.1.193" evidence="3 12"/>
<sequence length="243" mass="27779">MQRYFIDKEIIPHQVIELVENYHHIKHVIRFSTGSNIILCDSKGQCYDSVITDFTDHSVRCIPNALLTSSESSIDVDIAQGLIRRERLEYMIQKSTELGVRHIFPTIMTRSIVKIEPAKESQKLKRWNTIAKEASEQSHRSEKAQVLPIHDLRDIPFKNYDVIIVAYEDVEEHQTLPQTLAKPYQSILLVIGPEGGLGPKDIAILKHQPNAHFVSLGHRILRSETASSYLLSVISYLYEMGSF</sequence>
<keyword evidence="6 12" id="KW-0698">rRNA processing</keyword>
<dbReference type="GO" id="GO:0070042">
    <property type="term" value="F:rRNA (uridine-N3-)-methyltransferase activity"/>
    <property type="evidence" value="ECO:0007669"/>
    <property type="project" value="TreeGrafter"/>
</dbReference>
<evidence type="ECO:0000256" key="2">
    <source>
        <dbReference type="ARBA" id="ARBA00005528"/>
    </source>
</evidence>
<evidence type="ECO:0000256" key="11">
    <source>
        <dbReference type="ARBA" id="ARBA00047944"/>
    </source>
</evidence>
<dbReference type="GO" id="GO:0070475">
    <property type="term" value="P:rRNA base methylation"/>
    <property type="evidence" value="ECO:0007669"/>
    <property type="project" value="TreeGrafter"/>
</dbReference>
<keyword evidence="5 12" id="KW-0963">Cytoplasm</keyword>
<keyword evidence="15" id="KW-1185">Reference proteome</keyword>
<evidence type="ECO:0000256" key="12">
    <source>
        <dbReference type="PIRNR" id="PIRNR015601"/>
    </source>
</evidence>
<evidence type="ECO:0000256" key="10">
    <source>
        <dbReference type="ARBA" id="ARBA00025699"/>
    </source>
</evidence>
<comment type="similarity">
    <text evidence="2 12">Belongs to the RNA methyltransferase RsmE family.</text>
</comment>
<reference evidence="14 15" key="1">
    <citation type="submission" date="2020-02" db="EMBL/GenBank/DDBJ databases">
        <authorList>
            <person name="Zheng R.K."/>
            <person name="Sun C.M."/>
        </authorList>
    </citation>
    <scope>NUCLEOTIDE SEQUENCE [LARGE SCALE GENOMIC DNA]</scope>
    <source>
        <strain evidence="15">zrk13</strain>
    </source>
</reference>
<keyword evidence="9 12" id="KW-0949">S-adenosyl-L-methionine</keyword>
<evidence type="ECO:0000256" key="7">
    <source>
        <dbReference type="ARBA" id="ARBA00022603"/>
    </source>
</evidence>
<dbReference type="Gene3D" id="2.40.240.20">
    <property type="entry name" value="Hypothetical PUA domain-like, domain 1"/>
    <property type="match status" value="1"/>
</dbReference>
<dbReference type="Gene3D" id="3.40.1280.10">
    <property type="match status" value="1"/>
</dbReference>
<dbReference type="InterPro" id="IPR029028">
    <property type="entry name" value="Alpha/beta_knot_MTases"/>
</dbReference>
<dbReference type="PIRSF" id="PIRSF015601">
    <property type="entry name" value="MTase_slr0722"/>
    <property type="match status" value="1"/>
</dbReference>
<dbReference type="KEGG" id="xcl:G4Z02_09195"/>
<evidence type="ECO:0000256" key="6">
    <source>
        <dbReference type="ARBA" id="ARBA00022552"/>
    </source>
</evidence>